<evidence type="ECO:0000313" key="1">
    <source>
        <dbReference type="EMBL" id="GIZ49362.1"/>
    </source>
</evidence>
<dbReference type="Proteomes" id="UP000825890">
    <property type="component" value="Unassembled WGS sequence"/>
</dbReference>
<dbReference type="EMBL" id="BOLY01000009">
    <property type="protein sequence ID" value="GIZ49362.1"/>
    <property type="molecule type" value="Genomic_DNA"/>
</dbReference>
<sequence length="128" mass="14897">MLVPPSVSHSKRHRLQNEGTTVVEVPATNFSWMKPGRDRWAHVMDKLNVYKLVQFEKVLLLDSDIVIFKRLDDIFESPTTEIRTNLGNSSNVKDDEGPQPQRYLMAEELQKSRWKMEGFWARGPLDQV</sequence>
<gene>
    <name evidence="1" type="ORF">CKM354_001239200</name>
</gene>
<reference evidence="1 2" key="1">
    <citation type="submission" date="2021-01" db="EMBL/GenBank/DDBJ databases">
        <title>Cercospora kikuchii MAFF 305040 whole genome shotgun sequence.</title>
        <authorList>
            <person name="Kashiwa T."/>
            <person name="Suzuki T."/>
        </authorList>
    </citation>
    <scope>NUCLEOTIDE SEQUENCE [LARGE SCALE GENOMIC DNA]</scope>
    <source>
        <strain evidence="1 2">MAFF 305040</strain>
    </source>
</reference>
<dbReference type="SUPFAM" id="SSF53448">
    <property type="entry name" value="Nucleotide-diphospho-sugar transferases"/>
    <property type="match status" value="1"/>
</dbReference>
<dbReference type="InterPro" id="IPR029044">
    <property type="entry name" value="Nucleotide-diphossugar_trans"/>
</dbReference>
<dbReference type="Gene3D" id="3.90.550.10">
    <property type="entry name" value="Spore Coat Polysaccharide Biosynthesis Protein SpsA, Chain A"/>
    <property type="match status" value="1"/>
</dbReference>
<name>A0A9P3L2L7_9PEZI</name>
<proteinExistence type="predicted"/>
<dbReference type="RefSeq" id="XP_044663849.1">
    <property type="nucleotide sequence ID" value="XM_044807914.1"/>
</dbReference>
<dbReference type="AlphaFoldDB" id="A0A9P3L2L7"/>
<protein>
    <recommendedName>
        <fullName evidence="3">Hexosyltransferase</fullName>
    </recommendedName>
</protein>
<evidence type="ECO:0000313" key="2">
    <source>
        <dbReference type="Proteomes" id="UP000825890"/>
    </source>
</evidence>
<comment type="caution">
    <text evidence="1">The sequence shown here is derived from an EMBL/GenBank/DDBJ whole genome shotgun (WGS) entry which is preliminary data.</text>
</comment>
<keyword evidence="2" id="KW-1185">Reference proteome</keyword>
<accession>A0A9P3L2L7</accession>
<dbReference type="GeneID" id="68297967"/>
<organism evidence="1 2">
    <name type="scientific">Cercospora kikuchii</name>
    <dbReference type="NCBI Taxonomy" id="84275"/>
    <lineage>
        <taxon>Eukaryota</taxon>
        <taxon>Fungi</taxon>
        <taxon>Dikarya</taxon>
        <taxon>Ascomycota</taxon>
        <taxon>Pezizomycotina</taxon>
        <taxon>Dothideomycetes</taxon>
        <taxon>Dothideomycetidae</taxon>
        <taxon>Mycosphaerellales</taxon>
        <taxon>Mycosphaerellaceae</taxon>
        <taxon>Cercospora</taxon>
    </lineage>
</organism>
<dbReference type="OrthoDB" id="2014201at2759"/>
<evidence type="ECO:0008006" key="3">
    <source>
        <dbReference type="Google" id="ProtNLM"/>
    </source>
</evidence>